<dbReference type="PROSITE" id="PS50041">
    <property type="entry name" value="C_TYPE_LECTIN_2"/>
    <property type="match status" value="1"/>
</dbReference>
<dbReference type="Gene3D" id="3.10.100.10">
    <property type="entry name" value="Mannose-Binding Protein A, subunit A"/>
    <property type="match status" value="1"/>
</dbReference>
<proteinExistence type="predicted"/>
<reference evidence="2" key="1">
    <citation type="submission" date="2025-08" db="UniProtKB">
        <authorList>
            <consortium name="Ensembl"/>
        </authorList>
    </citation>
    <scope>IDENTIFICATION</scope>
</reference>
<dbReference type="STRING" id="8078.ENSFHEP00000020122"/>
<feature type="domain" description="C-type lectin" evidence="1">
    <location>
        <begin position="52"/>
        <end position="146"/>
    </location>
</feature>
<keyword evidence="3" id="KW-1185">Reference proteome</keyword>
<dbReference type="InterPro" id="IPR016186">
    <property type="entry name" value="C-type_lectin-like/link_sf"/>
</dbReference>
<evidence type="ECO:0000313" key="2">
    <source>
        <dbReference type="Ensembl" id="ENSFHEP00000020122.1"/>
    </source>
</evidence>
<dbReference type="SUPFAM" id="SSF56436">
    <property type="entry name" value="C-type lectin-like"/>
    <property type="match status" value="1"/>
</dbReference>
<dbReference type="Proteomes" id="UP000265000">
    <property type="component" value="Unplaced"/>
</dbReference>
<dbReference type="Ensembl" id="ENSFHET00000029556.1">
    <property type="protein sequence ID" value="ENSFHEP00000020122.1"/>
    <property type="gene ID" value="ENSFHEG00000022055.1"/>
</dbReference>
<name>A0A3Q2Q2N2_FUNHE</name>
<accession>A0A3Q2Q2N2</accession>
<sequence length="164" mass="19645">MAGRYIIDNIRLVLDLLDYSDLISKNSFSLFLDFQKAFDSREHDACCWCEKYVFVADLKKSWYFARKHCEQHYIDLLQLTSEEEENFFKECWNDQWKEGWIGIYWDRNKNAWTWSGGDLVTYDSDLDLSEKDDHTKNVLWTNGKWEWKNGEDLVGMVVIKSDLI</sequence>
<dbReference type="Pfam" id="PF00059">
    <property type="entry name" value="Lectin_C"/>
    <property type="match status" value="1"/>
</dbReference>
<evidence type="ECO:0000259" key="1">
    <source>
        <dbReference type="PROSITE" id="PS50041"/>
    </source>
</evidence>
<dbReference type="PANTHER" id="PTHR45784:SF8">
    <property type="entry name" value="C-TYPE MANNOSE RECEPTOR 2-RELATED"/>
    <property type="match status" value="1"/>
</dbReference>
<organism evidence="2 3">
    <name type="scientific">Fundulus heteroclitus</name>
    <name type="common">Killifish</name>
    <name type="synonym">Mummichog</name>
    <dbReference type="NCBI Taxonomy" id="8078"/>
    <lineage>
        <taxon>Eukaryota</taxon>
        <taxon>Metazoa</taxon>
        <taxon>Chordata</taxon>
        <taxon>Craniata</taxon>
        <taxon>Vertebrata</taxon>
        <taxon>Euteleostomi</taxon>
        <taxon>Actinopterygii</taxon>
        <taxon>Neopterygii</taxon>
        <taxon>Teleostei</taxon>
        <taxon>Neoteleostei</taxon>
        <taxon>Acanthomorphata</taxon>
        <taxon>Ovalentaria</taxon>
        <taxon>Atherinomorphae</taxon>
        <taxon>Cyprinodontiformes</taxon>
        <taxon>Fundulidae</taxon>
        <taxon>Fundulus</taxon>
    </lineage>
</organism>
<evidence type="ECO:0000313" key="3">
    <source>
        <dbReference type="Proteomes" id="UP000265000"/>
    </source>
</evidence>
<dbReference type="AlphaFoldDB" id="A0A3Q2Q2N2"/>
<dbReference type="InterPro" id="IPR001304">
    <property type="entry name" value="C-type_lectin-like"/>
</dbReference>
<dbReference type="InterPro" id="IPR016187">
    <property type="entry name" value="CTDL_fold"/>
</dbReference>
<reference evidence="2" key="2">
    <citation type="submission" date="2025-09" db="UniProtKB">
        <authorList>
            <consortium name="Ensembl"/>
        </authorList>
    </citation>
    <scope>IDENTIFICATION</scope>
</reference>
<dbReference type="PANTHER" id="PTHR45784">
    <property type="entry name" value="C-TYPE LECTIN DOMAIN FAMILY 20 MEMBER A-RELATED"/>
    <property type="match status" value="1"/>
</dbReference>
<protein>
    <recommendedName>
        <fullName evidence="1">C-type lectin domain-containing protein</fullName>
    </recommendedName>
</protein>